<dbReference type="Gene3D" id="3.40.190.10">
    <property type="entry name" value="Periplasmic binding protein-like II"/>
    <property type="match status" value="1"/>
</dbReference>
<dbReference type="InterPro" id="IPR030678">
    <property type="entry name" value="Peptide/Ni-bd"/>
</dbReference>
<evidence type="ECO:0000256" key="2">
    <source>
        <dbReference type="ARBA" id="ARBA00005695"/>
    </source>
</evidence>
<dbReference type="RefSeq" id="WP_354088277.1">
    <property type="nucleotide sequence ID" value="NZ_JBEPTF010000001.1"/>
</dbReference>
<dbReference type="PANTHER" id="PTHR30290:SF10">
    <property type="entry name" value="PERIPLASMIC OLIGOPEPTIDE-BINDING PROTEIN-RELATED"/>
    <property type="match status" value="1"/>
</dbReference>
<feature type="domain" description="Solute-binding protein family 5" evidence="5">
    <location>
        <begin position="86"/>
        <end position="463"/>
    </location>
</feature>
<dbReference type="EMBL" id="JBEPTF010000001">
    <property type="protein sequence ID" value="MET4683354.1"/>
    <property type="molecule type" value="Genomic_DNA"/>
</dbReference>
<dbReference type="CDD" id="cd08504">
    <property type="entry name" value="PBP2_OppA"/>
    <property type="match status" value="1"/>
</dbReference>
<evidence type="ECO:0000256" key="3">
    <source>
        <dbReference type="ARBA" id="ARBA00022448"/>
    </source>
</evidence>
<accession>A0ABV2R9U7</accession>
<dbReference type="PANTHER" id="PTHR30290">
    <property type="entry name" value="PERIPLASMIC BINDING COMPONENT OF ABC TRANSPORTER"/>
    <property type="match status" value="1"/>
</dbReference>
<dbReference type="InterPro" id="IPR006311">
    <property type="entry name" value="TAT_signal"/>
</dbReference>
<evidence type="ECO:0000313" key="7">
    <source>
        <dbReference type="Proteomes" id="UP001549313"/>
    </source>
</evidence>
<keyword evidence="4" id="KW-0732">Signal</keyword>
<proteinExistence type="inferred from homology"/>
<dbReference type="Proteomes" id="UP001549313">
    <property type="component" value="Unassembled WGS sequence"/>
</dbReference>
<evidence type="ECO:0000259" key="5">
    <source>
        <dbReference type="Pfam" id="PF00496"/>
    </source>
</evidence>
<comment type="subcellular location">
    <subcellularLocation>
        <location evidence="1">Periplasm</location>
    </subcellularLocation>
</comment>
<reference evidence="6 7" key="1">
    <citation type="submission" date="2024-06" db="EMBL/GenBank/DDBJ databases">
        <title>Sorghum-associated microbial communities from plants grown in Nebraska, USA.</title>
        <authorList>
            <person name="Schachtman D."/>
        </authorList>
    </citation>
    <scope>NUCLEOTIDE SEQUENCE [LARGE SCALE GENOMIC DNA]</scope>
    <source>
        <strain evidence="6 7">2814</strain>
    </source>
</reference>
<name>A0ABV2R9U7_9CAUL</name>
<keyword evidence="3" id="KW-0813">Transport</keyword>
<dbReference type="SUPFAM" id="SSF53850">
    <property type="entry name" value="Periplasmic binding protein-like II"/>
    <property type="match status" value="1"/>
</dbReference>
<keyword evidence="7" id="KW-1185">Reference proteome</keyword>
<dbReference type="Gene3D" id="3.90.76.10">
    <property type="entry name" value="Dipeptide-binding Protein, Domain 1"/>
    <property type="match status" value="1"/>
</dbReference>
<comment type="similarity">
    <text evidence="2">Belongs to the bacterial solute-binding protein 5 family.</text>
</comment>
<dbReference type="PIRSF" id="PIRSF002741">
    <property type="entry name" value="MppA"/>
    <property type="match status" value="1"/>
</dbReference>
<dbReference type="Gene3D" id="3.10.105.10">
    <property type="entry name" value="Dipeptide-binding Protein, Domain 3"/>
    <property type="match status" value="1"/>
</dbReference>
<dbReference type="PROSITE" id="PS51318">
    <property type="entry name" value="TAT"/>
    <property type="match status" value="1"/>
</dbReference>
<protein>
    <submittedName>
        <fullName evidence="6">Oligopeptide transport system substrate-binding protein</fullName>
    </submittedName>
</protein>
<dbReference type="InterPro" id="IPR039424">
    <property type="entry name" value="SBP_5"/>
</dbReference>
<evidence type="ECO:0000256" key="4">
    <source>
        <dbReference type="ARBA" id="ARBA00022729"/>
    </source>
</evidence>
<evidence type="ECO:0000256" key="1">
    <source>
        <dbReference type="ARBA" id="ARBA00004418"/>
    </source>
</evidence>
<comment type="caution">
    <text evidence="6">The sequence shown here is derived from an EMBL/GenBank/DDBJ whole genome shotgun (WGS) entry which is preliminary data.</text>
</comment>
<sequence length="544" mass="59413">MSDFSVSMPRRRLFTASAVILGGVALGPLLASCGGGGAGAGGPPILRRGTSDEPRTLDPHYVPGNAGAALVYDLFEGLMSVDAAGKLIPGLAESFTVSDDQLTYSFRLRDGLRWSDGKALTAEDFVYSFRRCVDPKSPTLGGRTLSSLKNFRPIQRGAAPIESLGVRAPDARTVIIEVEKPTRYLPDAMAAFASTVVPRHAIEAHGQRWTTPQNIVVSGAYTLKEWVPNTSIQLKKNPNHYGAASAKIEEVVFYPVERQATAVTRFRGGELDIVFGVPTDQLAALRNSEFAQSLHSSSAIGVFYVLLNNTKGPTQDRRVREALSLATDRNLIANQLMKDEGVPAYTVVPSAMPDYKSPAVPMASEAMAARLDRARALLTEAGYSAAKPLEITYKFGGQESNRRIAVALQSMWEQIGAKITLENVGAANVVADSRSGDFQAIRYQYYAPFQDPVSFLMLLQTGATENLSHYSNPEYDRALAEADRIIDPAQRLRALEALELQVMNDFPVIPIYFNVRNYLVNPRVQGWVDNVRGQYLSRHLSLKA</sequence>
<evidence type="ECO:0000313" key="6">
    <source>
        <dbReference type="EMBL" id="MET4683354.1"/>
    </source>
</evidence>
<dbReference type="Pfam" id="PF00496">
    <property type="entry name" value="SBP_bac_5"/>
    <property type="match status" value="1"/>
</dbReference>
<dbReference type="InterPro" id="IPR000914">
    <property type="entry name" value="SBP_5_dom"/>
</dbReference>
<gene>
    <name evidence="6" type="ORF">ABIE19_001263</name>
</gene>
<organism evidence="6 7">
    <name type="scientific">Brevundimonas faecalis</name>
    <dbReference type="NCBI Taxonomy" id="947378"/>
    <lineage>
        <taxon>Bacteria</taxon>
        <taxon>Pseudomonadati</taxon>
        <taxon>Pseudomonadota</taxon>
        <taxon>Alphaproteobacteria</taxon>
        <taxon>Caulobacterales</taxon>
        <taxon>Caulobacteraceae</taxon>
        <taxon>Brevundimonas</taxon>
    </lineage>
</organism>